<accession>A0ABU9N5K9</accession>
<dbReference type="Proteomes" id="UP001460072">
    <property type="component" value="Unassembled WGS sequence"/>
</dbReference>
<protein>
    <submittedName>
        <fullName evidence="1">DUF2071 domain-containing protein</fullName>
    </submittedName>
</protein>
<dbReference type="RefSeq" id="WP_342696186.1">
    <property type="nucleotide sequence ID" value="NZ_JBCGDO010000012.1"/>
</dbReference>
<organism evidence="1 2">
    <name type="scientific">Flavobacterium aureirubrum</name>
    <dbReference type="NCBI Taxonomy" id="3133147"/>
    <lineage>
        <taxon>Bacteria</taxon>
        <taxon>Pseudomonadati</taxon>
        <taxon>Bacteroidota</taxon>
        <taxon>Flavobacteriia</taxon>
        <taxon>Flavobacteriales</taxon>
        <taxon>Flavobacteriaceae</taxon>
        <taxon>Flavobacterium</taxon>
    </lineage>
</organism>
<keyword evidence="2" id="KW-1185">Reference proteome</keyword>
<name>A0ABU9N5K9_9FLAO</name>
<evidence type="ECO:0000313" key="1">
    <source>
        <dbReference type="EMBL" id="MEM0542984.1"/>
    </source>
</evidence>
<dbReference type="EMBL" id="JBCGDO010000012">
    <property type="protein sequence ID" value="MEM0542984.1"/>
    <property type="molecule type" value="Genomic_DNA"/>
</dbReference>
<dbReference type="PANTHER" id="PTHR39186:SF1">
    <property type="entry name" value="DUF2071 DOMAIN-CONTAINING PROTEIN"/>
    <property type="match status" value="1"/>
</dbReference>
<reference evidence="1 2" key="1">
    <citation type="submission" date="2024-03" db="EMBL/GenBank/DDBJ databases">
        <title>Two novel species of the genus Flavobacterium exhibiting potentially degradation of complex polysaccharides.</title>
        <authorList>
            <person name="Lian X."/>
        </authorList>
    </citation>
    <scope>NUCLEOTIDE SEQUENCE [LARGE SCALE GENOMIC DNA]</scope>
    <source>
        <strain evidence="2">j3</strain>
    </source>
</reference>
<sequence>MSVFLKASWENIVMANYEIEPEILSKYLPSGVELDLYNGKAFVSLVGFMFKNTTIFNIPIYKFGTFEEINLRFYVYRKVGNEIRRGCVFINETVPYKVVAWLANALYKEHYTTIATKHYWNIKDTKKEIKYEWLVDKKWNSIDLTARTEAKTMEDNSFEQFIFEHYYGYTKVNTIVTEEYKIAHPSWKINEISSATIDCDFQKMYGNDFAVLDKTKPTSIFLAEGSAIAINWKRNKI</sequence>
<dbReference type="PANTHER" id="PTHR39186">
    <property type="entry name" value="DUF2071 FAMILY PROTEIN"/>
    <property type="match status" value="1"/>
</dbReference>
<comment type="caution">
    <text evidence="1">The sequence shown here is derived from an EMBL/GenBank/DDBJ whole genome shotgun (WGS) entry which is preliminary data.</text>
</comment>
<proteinExistence type="predicted"/>
<gene>
    <name evidence="1" type="ORF">WFZ85_10160</name>
</gene>
<evidence type="ECO:0000313" key="2">
    <source>
        <dbReference type="Proteomes" id="UP001460072"/>
    </source>
</evidence>
<dbReference type="InterPro" id="IPR018644">
    <property type="entry name" value="DUF2071"/>
</dbReference>
<dbReference type="Pfam" id="PF09844">
    <property type="entry name" value="DUF2071"/>
    <property type="match status" value="1"/>
</dbReference>